<keyword evidence="3" id="KW-1185">Reference proteome</keyword>
<feature type="compositionally biased region" description="Polar residues" evidence="1">
    <location>
        <begin position="1"/>
        <end position="12"/>
    </location>
</feature>
<evidence type="ECO:0000256" key="1">
    <source>
        <dbReference type="SAM" id="MobiDB-lite"/>
    </source>
</evidence>
<reference evidence="2 3" key="1">
    <citation type="submission" date="2023-08" db="EMBL/GenBank/DDBJ databases">
        <title>Black Yeasts Isolated from many extreme environments.</title>
        <authorList>
            <person name="Coleine C."/>
            <person name="Stajich J.E."/>
            <person name="Selbmann L."/>
        </authorList>
    </citation>
    <scope>NUCLEOTIDE SEQUENCE [LARGE SCALE GENOMIC DNA]</scope>
    <source>
        <strain evidence="2 3">CCFEE 536</strain>
    </source>
</reference>
<accession>A0ABR0JTJ2</accession>
<gene>
    <name evidence="2" type="ORF">LTR16_009284</name>
</gene>
<feature type="region of interest" description="Disordered" evidence="1">
    <location>
        <begin position="1"/>
        <end position="101"/>
    </location>
</feature>
<sequence>MTYRNMQGQHSAATDGRNPDGTFTKGSAAAKEAGHIGGLHSHDNDGMGGETSSGGEATSSSGSSDSSGSTSSAGPGRNADGTFTKGSEAAKEAGHKGGSHS</sequence>
<organism evidence="2 3">
    <name type="scientific">Cryomyces antarcticus</name>
    <dbReference type="NCBI Taxonomy" id="329879"/>
    <lineage>
        <taxon>Eukaryota</taxon>
        <taxon>Fungi</taxon>
        <taxon>Dikarya</taxon>
        <taxon>Ascomycota</taxon>
        <taxon>Pezizomycotina</taxon>
        <taxon>Dothideomycetes</taxon>
        <taxon>Dothideomycetes incertae sedis</taxon>
        <taxon>Cryomyces</taxon>
    </lineage>
</organism>
<protein>
    <submittedName>
        <fullName evidence="2">Uncharacterized protein</fullName>
    </submittedName>
</protein>
<feature type="compositionally biased region" description="Low complexity" evidence="1">
    <location>
        <begin position="53"/>
        <end position="74"/>
    </location>
</feature>
<dbReference type="Proteomes" id="UP001357485">
    <property type="component" value="Unassembled WGS sequence"/>
</dbReference>
<evidence type="ECO:0000313" key="3">
    <source>
        <dbReference type="Proteomes" id="UP001357485"/>
    </source>
</evidence>
<evidence type="ECO:0000313" key="2">
    <source>
        <dbReference type="EMBL" id="KAK5071364.1"/>
    </source>
</evidence>
<proteinExistence type="predicted"/>
<comment type="caution">
    <text evidence="2">The sequence shown here is derived from an EMBL/GenBank/DDBJ whole genome shotgun (WGS) entry which is preliminary data.</text>
</comment>
<dbReference type="EMBL" id="JAVRRA010027008">
    <property type="protein sequence ID" value="KAK5071364.1"/>
    <property type="molecule type" value="Genomic_DNA"/>
</dbReference>
<name>A0ABR0JTJ2_9PEZI</name>